<accession>A0A371DAE6</accession>
<dbReference type="EMBL" id="KZ857405">
    <property type="protein sequence ID" value="RDX49514.1"/>
    <property type="molecule type" value="Genomic_DNA"/>
</dbReference>
<gene>
    <name evidence="1" type="ORF">OH76DRAFT_536472</name>
</gene>
<name>A0A371DAE6_9APHY</name>
<dbReference type="STRING" id="139420.A0A371DAE6"/>
<reference evidence="1 2" key="1">
    <citation type="journal article" date="2018" name="Biotechnol. Biofuels">
        <title>Integrative visual omics of the white-rot fungus Polyporus brumalis exposes the biotechnological potential of its oxidative enzymes for delignifying raw plant biomass.</title>
        <authorList>
            <person name="Miyauchi S."/>
            <person name="Rancon A."/>
            <person name="Drula E."/>
            <person name="Hage H."/>
            <person name="Chaduli D."/>
            <person name="Favel A."/>
            <person name="Grisel S."/>
            <person name="Henrissat B."/>
            <person name="Herpoel-Gimbert I."/>
            <person name="Ruiz-Duenas F.J."/>
            <person name="Chevret D."/>
            <person name="Hainaut M."/>
            <person name="Lin J."/>
            <person name="Wang M."/>
            <person name="Pangilinan J."/>
            <person name="Lipzen A."/>
            <person name="Lesage-Meessen L."/>
            <person name="Navarro D."/>
            <person name="Riley R."/>
            <person name="Grigoriev I.V."/>
            <person name="Zhou S."/>
            <person name="Raouche S."/>
            <person name="Rosso M.N."/>
        </authorList>
    </citation>
    <scope>NUCLEOTIDE SEQUENCE [LARGE SCALE GENOMIC DNA]</scope>
    <source>
        <strain evidence="1 2">BRFM 1820</strain>
    </source>
</reference>
<organism evidence="1 2">
    <name type="scientific">Lentinus brumalis</name>
    <dbReference type="NCBI Taxonomy" id="2498619"/>
    <lineage>
        <taxon>Eukaryota</taxon>
        <taxon>Fungi</taxon>
        <taxon>Dikarya</taxon>
        <taxon>Basidiomycota</taxon>
        <taxon>Agaricomycotina</taxon>
        <taxon>Agaricomycetes</taxon>
        <taxon>Polyporales</taxon>
        <taxon>Polyporaceae</taxon>
        <taxon>Lentinus</taxon>
    </lineage>
</organism>
<dbReference type="Proteomes" id="UP000256964">
    <property type="component" value="Unassembled WGS sequence"/>
</dbReference>
<sequence>MATDAPETLLCCPLEEAKRDEAEFWLEDGNIILVTTTRPTAFRLYKALLTRQIETFVDMFASSTQQEGETYQGCPVVQLHDAPEDLRHLLRVLIPSTAPLFWRKKGDPLPTMHSFSAIIWLSHKYRIEQLQEQALAALKEHYCGTLDAYDARVPVYDQNDRRSGESRVEVIELARLTDTPFLLPVAFCEYLTRTTMRELLRGWPRREDGTLVRLADGDLQRCLDGRREFAKASFDRAFEMMGLARACWSARMAPLWRTATTVRTG</sequence>
<evidence type="ECO:0000313" key="1">
    <source>
        <dbReference type="EMBL" id="RDX49514.1"/>
    </source>
</evidence>
<evidence type="ECO:0000313" key="2">
    <source>
        <dbReference type="Proteomes" id="UP000256964"/>
    </source>
</evidence>
<dbReference type="Gene3D" id="3.30.710.10">
    <property type="entry name" value="Potassium Channel Kv1.1, Chain A"/>
    <property type="match status" value="1"/>
</dbReference>
<keyword evidence="2" id="KW-1185">Reference proteome</keyword>
<dbReference type="AlphaFoldDB" id="A0A371DAE6"/>
<protein>
    <recommendedName>
        <fullName evidence="3">BTB domain-containing protein</fullName>
    </recommendedName>
</protein>
<dbReference type="InterPro" id="IPR011333">
    <property type="entry name" value="SKP1/BTB/POZ_sf"/>
</dbReference>
<dbReference type="OrthoDB" id="2765779at2759"/>
<evidence type="ECO:0008006" key="3">
    <source>
        <dbReference type="Google" id="ProtNLM"/>
    </source>
</evidence>
<proteinExistence type="predicted"/>